<evidence type="ECO:0000313" key="3">
    <source>
        <dbReference type="Proteomes" id="UP001491310"/>
    </source>
</evidence>
<evidence type="ECO:0000256" key="1">
    <source>
        <dbReference type="SAM" id="MobiDB-lite"/>
    </source>
</evidence>
<organism evidence="2 3">
    <name type="scientific">Coccomyxa subellipsoidea</name>
    <dbReference type="NCBI Taxonomy" id="248742"/>
    <lineage>
        <taxon>Eukaryota</taxon>
        <taxon>Viridiplantae</taxon>
        <taxon>Chlorophyta</taxon>
        <taxon>core chlorophytes</taxon>
        <taxon>Trebouxiophyceae</taxon>
        <taxon>Trebouxiophyceae incertae sedis</taxon>
        <taxon>Coccomyxaceae</taxon>
        <taxon>Coccomyxa</taxon>
    </lineage>
</organism>
<gene>
    <name evidence="2" type="ORF">WJX75_004237</name>
</gene>
<feature type="compositionally biased region" description="Basic residues" evidence="1">
    <location>
        <begin position="1"/>
        <end position="12"/>
    </location>
</feature>
<reference evidence="2 3" key="1">
    <citation type="journal article" date="2024" name="Nat. Commun.">
        <title>Phylogenomics reveals the evolutionary origins of lichenization in chlorophyte algae.</title>
        <authorList>
            <person name="Puginier C."/>
            <person name="Libourel C."/>
            <person name="Otte J."/>
            <person name="Skaloud P."/>
            <person name="Haon M."/>
            <person name="Grisel S."/>
            <person name="Petersen M."/>
            <person name="Berrin J.G."/>
            <person name="Delaux P.M."/>
            <person name="Dal Grande F."/>
            <person name="Keller J."/>
        </authorList>
    </citation>
    <scope>NUCLEOTIDE SEQUENCE [LARGE SCALE GENOMIC DNA]</scope>
    <source>
        <strain evidence="2 3">SAG 216-7</strain>
    </source>
</reference>
<protein>
    <submittedName>
        <fullName evidence="2">Uncharacterized protein</fullName>
    </submittedName>
</protein>
<name>A0ABR2YMT6_9CHLO</name>
<feature type="region of interest" description="Disordered" evidence="1">
    <location>
        <begin position="104"/>
        <end position="126"/>
    </location>
</feature>
<accession>A0ABR2YMT6</accession>
<evidence type="ECO:0000313" key="2">
    <source>
        <dbReference type="EMBL" id="KAK9908203.1"/>
    </source>
</evidence>
<keyword evidence="3" id="KW-1185">Reference proteome</keyword>
<comment type="caution">
    <text evidence="2">The sequence shown here is derived from an EMBL/GenBank/DDBJ whole genome shotgun (WGS) entry which is preliminary data.</text>
</comment>
<sequence>MNSHFSHARRREPRFPAEHPFSPKICQAGSSTLEIWGYQKKPRWGLKTVCAAKKKKQQFGRSANAATPGTLDEELEAAYRQFGRALGETPRETSKVVHDNLNIPAASPQPALRRAGSPAGSNERRMSEESYAQFEAMLDRAMKGSGDSQPKSLLKGKNTVAIRAGERERREVMMELMESTLYPQTESFSIDLGLDLIQPAAKKPQEQVPELILPRGKVAAPVKPPAAAGKLQGTPAHAQPLPVPALQMPKGKLPKIQRSATTAAAAPAAPPPPLPVPAVAAKPSLAPPKVVITLLPVLRFARCLRLAPGAVRRRSLAARVSRYCQ</sequence>
<feature type="region of interest" description="Disordered" evidence="1">
    <location>
        <begin position="1"/>
        <end position="21"/>
    </location>
</feature>
<dbReference type="Proteomes" id="UP001491310">
    <property type="component" value="Unassembled WGS sequence"/>
</dbReference>
<dbReference type="EMBL" id="JALJOT010000008">
    <property type="protein sequence ID" value="KAK9908203.1"/>
    <property type="molecule type" value="Genomic_DNA"/>
</dbReference>
<proteinExistence type="predicted"/>